<feature type="domain" description="Type I restriction modification DNA specificity" evidence="5">
    <location>
        <begin position="226"/>
        <end position="382"/>
    </location>
</feature>
<dbReference type="OrthoDB" id="164285at2"/>
<feature type="coiled-coil region" evidence="4">
    <location>
        <begin position="147"/>
        <end position="180"/>
    </location>
</feature>
<dbReference type="InterPro" id="IPR000055">
    <property type="entry name" value="Restrct_endonuc_typeI_TRD"/>
</dbReference>
<comment type="similarity">
    <text evidence="1">Belongs to the type-I restriction system S methylase family.</text>
</comment>
<dbReference type="InterPro" id="IPR052021">
    <property type="entry name" value="Type-I_RS_S_subunit"/>
</dbReference>
<evidence type="ECO:0000313" key="6">
    <source>
        <dbReference type="EMBL" id="GCE12485.1"/>
    </source>
</evidence>
<dbReference type="PANTHER" id="PTHR30408">
    <property type="entry name" value="TYPE-1 RESTRICTION ENZYME ECOKI SPECIFICITY PROTEIN"/>
    <property type="match status" value="1"/>
</dbReference>
<comment type="caution">
    <text evidence="6">The sequence shown here is derived from an EMBL/GenBank/DDBJ whole genome shotgun (WGS) entry which is preliminary data.</text>
</comment>
<keyword evidence="7" id="KW-1185">Reference proteome</keyword>
<evidence type="ECO:0000256" key="2">
    <source>
        <dbReference type="ARBA" id="ARBA00022747"/>
    </source>
</evidence>
<keyword evidence="2" id="KW-0680">Restriction system</keyword>
<dbReference type="AlphaFoldDB" id="A0A402A064"/>
<keyword evidence="3" id="KW-0238">DNA-binding</keyword>
<dbReference type="RefSeq" id="WP_126580099.1">
    <property type="nucleotide sequence ID" value="NZ_BIFR01000001.1"/>
</dbReference>
<dbReference type="Proteomes" id="UP000287352">
    <property type="component" value="Unassembled WGS sequence"/>
</dbReference>
<reference evidence="7" key="1">
    <citation type="submission" date="2018-12" db="EMBL/GenBank/DDBJ databases">
        <title>Tengunoibacter tsumagoiensis gen. nov., sp. nov., Dictyobacter kobayashii sp. nov., D. alpinus sp. nov., and D. joshuensis sp. nov. and description of Dictyobacteraceae fam. nov. within the order Ktedonobacterales isolated from Tengu-no-mugimeshi.</title>
        <authorList>
            <person name="Wang C.M."/>
            <person name="Zheng Y."/>
            <person name="Sakai Y."/>
            <person name="Toyoda A."/>
            <person name="Minakuchi Y."/>
            <person name="Abe K."/>
            <person name="Yokota A."/>
            <person name="Yabe S."/>
        </authorList>
    </citation>
    <scope>NUCLEOTIDE SEQUENCE [LARGE SCALE GENOMIC DNA]</scope>
    <source>
        <strain evidence="7">Uno3</strain>
    </source>
</reference>
<gene>
    <name evidence="6" type="ORF">KTT_23440</name>
</gene>
<dbReference type="PANTHER" id="PTHR30408:SF12">
    <property type="entry name" value="TYPE I RESTRICTION ENZYME MJAVIII SPECIFICITY SUBUNIT"/>
    <property type="match status" value="1"/>
</dbReference>
<dbReference type="InterPro" id="IPR044946">
    <property type="entry name" value="Restrct_endonuc_typeI_TRD_sf"/>
</dbReference>
<dbReference type="GO" id="GO:0003677">
    <property type="term" value="F:DNA binding"/>
    <property type="evidence" value="ECO:0007669"/>
    <property type="project" value="UniProtKB-KW"/>
</dbReference>
<dbReference type="EMBL" id="BIFR01000001">
    <property type="protein sequence ID" value="GCE12485.1"/>
    <property type="molecule type" value="Genomic_DNA"/>
</dbReference>
<dbReference type="Pfam" id="PF01420">
    <property type="entry name" value="Methylase_S"/>
    <property type="match status" value="2"/>
</dbReference>
<organism evidence="6 7">
    <name type="scientific">Tengunoibacter tsumagoiensis</name>
    <dbReference type="NCBI Taxonomy" id="2014871"/>
    <lineage>
        <taxon>Bacteria</taxon>
        <taxon>Bacillati</taxon>
        <taxon>Chloroflexota</taxon>
        <taxon>Ktedonobacteria</taxon>
        <taxon>Ktedonobacterales</taxon>
        <taxon>Dictyobacteraceae</taxon>
        <taxon>Tengunoibacter</taxon>
    </lineage>
</organism>
<dbReference type="SUPFAM" id="SSF116734">
    <property type="entry name" value="DNA methylase specificity domain"/>
    <property type="match status" value="2"/>
</dbReference>
<evidence type="ECO:0000256" key="1">
    <source>
        <dbReference type="ARBA" id="ARBA00010923"/>
    </source>
</evidence>
<evidence type="ECO:0000256" key="4">
    <source>
        <dbReference type="SAM" id="Coils"/>
    </source>
</evidence>
<feature type="domain" description="Type I restriction modification DNA specificity" evidence="5">
    <location>
        <begin position="56"/>
        <end position="167"/>
    </location>
</feature>
<dbReference type="GO" id="GO:0009307">
    <property type="term" value="P:DNA restriction-modification system"/>
    <property type="evidence" value="ECO:0007669"/>
    <property type="project" value="UniProtKB-KW"/>
</dbReference>
<accession>A0A402A064</accession>
<keyword evidence="4" id="KW-0175">Coiled coil</keyword>
<name>A0A402A064_9CHLR</name>
<evidence type="ECO:0000313" key="7">
    <source>
        <dbReference type="Proteomes" id="UP000287352"/>
    </source>
</evidence>
<sequence length="407" mass="45981">MNFPMVALSQVVSPISRVVEVIPGVQYRTIGVKLWGEGAYERETIDGTQTAAKTLTIVKANDLIINKIWVRNGSTAVASQDVDGCAASGEFPIFELDQTQIIPRWLHWLTKTKSFWQKCDELSRGTSGKNRIKPDLFLTIEIPLPPLEEQRRIVARIEEMAAKIEEARRLRREAVEETKDLSISYLSGLFAYPLFDKLPPQWKWKSLDDLLINRKSGMITGPFGTLLQKSDIQPDGIPILGIANVQKNKFLPGFSDYISVKKAKELSTYEVCANDIVVARSGTVGRSCVVPLTLYPNPVMSTNLIRLRLDENKFLPELLCKLFNGSSLIERYKNENCYGSTRAFFTQRMLLNLQIPTPPIEEQEQIIINLNRLQAQIDLLERCQVDISEELNALLPSILDKAFKGEL</sequence>
<proteinExistence type="inferred from homology"/>
<evidence type="ECO:0000259" key="5">
    <source>
        <dbReference type="Pfam" id="PF01420"/>
    </source>
</evidence>
<dbReference type="Gene3D" id="3.90.220.20">
    <property type="entry name" value="DNA methylase specificity domains"/>
    <property type="match status" value="2"/>
</dbReference>
<protein>
    <recommendedName>
        <fullName evidence="5">Type I restriction modification DNA specificity domain-containing protein</fullName>
    </recommendedName>
</protein>
<evidence type="ECO:0000256" key="3">
    <source>
        <dbReference type="ARBA" id="ARBA00023125"/>
    </source>
</evidence>